<sequence length="699" mass="78822">MPGNKPIPVKPLTSFIKGGIREHMFDLAHDVLDSLESRIIRLRDLEAFVIDIPEDPEIWDQHLIYRFDDVARYMERFQDVEQLVDEPLFVELRFGGEGLMDACKFDSLVGNLERDVEAAISRLEEYIAHVLGELPDEISSGKLRTENIELYRELVNLYGSSELPSLATSFESKSKDEVIKQAHGVLKTLQHLLDRASSLALECISSGENCFNSWETGGLGPLLDYAEHMFNLKQYIAYRGQVITKFMAGKFDRSATRLDCLLRAYILCYEDLPKEGTPWELDMPSLRATYYDMSMLAMCTQNKEDHTALKSLLDVCREVSLVLEAYVRDIIDNPETEYSGPDPDFRPPFAQIMTEFMEVQLLVEKCLFTGKAFMKLDMFDKRVGMIANDVEIGISLLEEFIEFALGKLPMEINPRLSTSEGIYSNIASFYGFSELPSLEASFDSKSGDEVLQEAKGVIETLELLLEQAKSVTLGRISRNEDSFFAREAEELGELVDLAELLALLRRYVHNTQRDGLAITKFMIGKFDRSTARLDCCIRVFTIDYNKLPKRSTSTPTELDIASLPASCKGRNLDGIYVQHDRDDKTLDSLFNDLDQAYRQAGSHDAVAAMNLKDRAGTGAIRNRQTVAKTLRQTNDGGLFWDRGRSKALGVDFIKNALAILHGQLRADMKTLEKLISDLKALCPDNQAPARGGLADRFTT</sequence>
<reference evidence="1 2" key="1">
    <citation type="submission" date="2017-06" db="EMBL/GenBank/DDBJ databases">
        <title>Cmopartive genomic analysis of Ambrosia Fusariam Clade fungi.</title>
        <authorList>
            <person name="Stajich J.E."/>
            <person name="Carrillo J."/>
            <person name="Kijimoto T."/>
            <person name="Eskalen A."/>
            <person name="O'Donnell K."/>
            <person name="Kasson M."/>
        </authorList>
    </citation>
    <scope>NUCLEOTIDE SEQUENCE [LARGE SCALE GENOMIC DNA]</scope>
    <source>
        <strain evidence="1 2">NRRL 20438</strain>
    </source>
</reference>
<proteinExistence type="predicted"/>
<protein>
    <submittedName>
        <fullName evidence="1">Uncharacterized protein</fullName>
    </submittedName>
</protein>
<keyword evidence="2" id="KW-1185">Reference proteome</keyword>
<evidence type="ECO:0000313" key="2">
    <source>
        <dbReference type="Proteomes" id="UP000288429"/>
    </source>
</evidence>
<gene>
    <name evidence="1" type="ORF">CDV31_011949</name>
</gene>
<organism evidence="1 2">
    <name type="scientific">Fusarium ambrosium</name>
    <dbReference type="NCBI Taxonomy" id="131363"/>
    <lineage>
        <taxon>Eukaryota</taxon>
        <taxon>Fungi</taxon>
        <taxon>Dikarya</taxon>
        <taxon>Ascomycota</taxon>
        <taxon>Pezizomycotina</taxon>
        <taxon>Sordariomycetes</taxon>
        <taxon>Hypocreomycetidae</taxon>
        <taxon>Hypocreales</taxon>
        <taxon>Nectriaceae</taxon>
        <taxon>Fusarium</taxon>
        <taxon>Fusarium solani species complex</taxon>
    </lineage>
</organism>
<evidence type="ECO:0000313" key="1">
    <source>
        <dbReference type="EMBL" id="RSL99968.1"/>
    </source>
</evidence>
<dbReference type="EMBL" id="NIZV01000212">
    <property type="protein sequence ID" value="RSL99968.1"/>
    <property type="molecule type" value="Genomic_DNA"/>
</dbReference>
<name>A0A428TD77_9HYPO</name>
<dbReference type="Proteomes" id="UP000288429">
    <property type="component" value="Unassembled WGS sequence"/>
</dbReference>
<accession>A0A428TD77</accession>
<dbReference type="AlphaFoldDB" id="A0A428TD77"/>
<comment type="caution">
    <text evidence="1">The sequence shown here is derived from an EMBL/GenBank/DDBJ whole genome shotgun (WGS) entry which is preliminary data.</text>
</comment>